<keyword evidence="1 2" id="KW-0489">Methyltransferase</keyword>
<dbReference type="GO" id="GO:0005829">
    <property type="term" value="C:cytosol"/>
    <property type="evidence" value="ECO:0007669"/>
    <property type="project" value="TreeGrafter"/>
</dbReference>
<dbReference type="Gene3D" id="3.40.50.150">
    <property type="entry name" value="Vaccinia Virus protein VP39"/>
    <property type="match status" value="1"/>
</dbReference>
<dbReference type="SUPFAM" id="SSF53335">
    <property type="entry name" value="S-adenosyl-L-methionine-dependent methyltransferases"/>
    <property type="match status" value="1"/>
</dbReference>
<feature type="binding site" evidence="1">
    <location>
        <begin position="139"/>
        <end position="140"/>
    </location>
    <ligand>
        <name>S-adenosyl-L-methionine</name>
        <dbReference type="ChEBI" id="CHEBI:59789"/>
    </ligand>
</feature>
<protein>
    <recommendedName>
        <fullName evidence="1">Ribosomal RNA large subunit methyltransferase J</fullName>
        <ecNumber evidence="1">2.1.1.266</ecNumber>
    </recommendedName>
    <alternativeName>
        <fullName evidence="1">23S rRNA (adenine(2030)-N6)-methyltransferase</fullName>
    </alternativeName>
    <alternativeName>
        <fullName evidence="1">23S rRNA m6A2030 methyltransferase</fullName>
    </alternativeName>
</protein>
<dbReference type="PANTHER" id="PTHR37426">
    <property type="entry name" value="RIBOSOMAL RNA LARGE SUBUNIT METHYLTRANSFERASE J"/>
    <property type="match status" value="1"/>
</dbReference>
<feature type="binding site" evidence="1">
    <location>
        <position position="160"/>
    </location>
    <ligand>
        <name>S-adenosyl-L-methionine</name>
        <dbReference type="ChEBI" id="CHEBI:59789"/>
    </ligand>
</feature>
<keyword evidence="3" id="KW-1185">Reference proteome</keyword>
<dbReference type="OrthoDB" id="9791274at2"/>
<dbReference type="InterPro" id="IPR007473">
    <property type="entry name" value="RlmJ"/>
</dbReference>
<comment type="subunit">
    <text evidence="1">Monomer.</text>
</comment>
<feature type="binding site" evidence="1">
    <location>
        <position position="114"/>
    </location>
    <ligand>
        <name>S-adenosyl-L-methionine</name>
        <dbReference type="ChEBI" id="CHEBI:59789"/>
    </ligand>
</feature>
<dbReference type="Proteomes" id="UP000328092">
    <property type="component" value="Unassembled WGS sequence"/>
</dbReference>
<keyword evidence="1 2" id="KW-0808">Transferase</keyword>
<evidence type="ECO:0000313" key="3">
    <source>
        <dbReference type="Proteomes" id="UP000328092"/>
    </source>
</evidence>
<reference evidence="2" key="1">
    <citation type="submission" date="2019-02" db="EMBL/GenBank/DDBJ databases">
        <authorList>
            <person name="Pothier F.J."/>
        </authorList>
    </citation>
    <scope>NUCLEOTIDE SEQUENCE</scope>
    <source>
        <strain evidence="2">CI-1B</strain>
    </source>
</reference>
<keyword evidence="1" id="KW-0694">RNA-binding</keyword>
<dbReference type="HAMAP" id="MF_00934">
    <property type="entry name" value="23SrRNA_methyltr_J"/>
    <property type="match status" value="1"/>
</dbReference>
<comment type="similarity">
    <text evidence="1">Belongs to the RlmJ family.</text>
</comment>
<accession>A0A508T5C5</accession>
<dbReference type="GO" id="GO:0036307">
    <property type="term" value="F:23S rRNA (adenine(2030)-N(6))-methyltransferase activity"/>
    <property type="evidence" value="ECO:0007669"/>
    <property type="project" value="UniProtKB-UniRule"/>
</dbReference>
<feature type="active site" description="Proton acceptor" evidence="1">
    <location>
        <position position="160"/>
    </location>
</feature>
<comment type="caution">
    <text evidence="2">The sequence shown here is derived from an EMBL/GenBank/DDBJ whole genome shotgun (WGS) entry which is preliminary data.</text>
</comment>
<sequence>MNYRHDFHAGNHSEVFKHALLCALIDHLQLKPKPICVVDTHAGSGLYDLESPEAMRTGEADRGIRLVYPKRTRALQRYLGVIEHFNPGGLKVYPGSPAIIRHLLRSEDRLVACELEARPAARLKEAMEGDGRVGVHQREGFAAVHAFVPPKERRGLVFLDPPFEKPDELSLAAAALNAAFRKWPTGTYALWYPITGRSQIAKFKKLLSEAVPTFCVEFLAYAKSREGLIGSGLVICNPPWQFEKNVHAICKALVPVFEECGSGYSTEWWVRPR</sequence>
<dbReference type="EC" id="2.1.1.266" evidence="1"/>
<dbReference type="RefSeq" id="WP_139481095.1">
    <property type="nucleotide sequence ID" value="NZ_CAADFB020000012.1"/>
</dbReference>
<evidence type="ECO:0000313" key="2">
    <source>
        <dbReference type="EMBL" id="VIO69341.1"/>
    </source>
</evidence>
<proteinExistence type="inferred from homology"/>
<comment type="catalytic activity">
    <reaction evidence="1">
        <text>adenosine(2030) in 23S rRNA + S-adenosyl-L-methionine = N(6)-methyladenosine(2030) in 23S rRNA + S-adenosyl-L-homocysteine + H(+)</text>
        <dbReference type="Rhea" id="RHEA:43736"/>
        <dbReference type="Rhea" id="RHEA-COMP:10668"/>
        <dbReference type="Rhea" id="RHEA-COMP:10669"/>
        <dbReference type="ChEBI" id="CHEBI:15378"/>
        <dbReference type="ChEBI" id="CHEBI:57856"/>
        <dbReference type="ChEBI" id="CHEBI:59789"/>
        <dbReference type="ChEBI" id="CHEBI:74411"/>
        <dbReference type="ChEBI" id="CHEBI:74449"/>
        <dbReference type="EC" id="2.1.1.266"/>
    </reaction>
</comment>
<feature type="binding site" evidence="1">
    <location>
        <position position="18"/>
    </location>
    <ligand>
        <name>S-adenosyl-L-methionine</name>
        <dbReference type="ChEBI" id="CHEBI:59789"/>
    </ligand>
</feature>
<feature type="binding site" evidence="1">
    <location>
        <position position="96"/>
    </location>
    <ligand>
        <name>S-adenosyl-L-methionine</name>
        <dbReference type="ChEBI" id="CHEBI:59789"/>
    </ligand>
</feature>
<dbReference type="InterPro" id="IPR029063">
    <property type="entry name" value="SAM-dependent_MTases_sf"/>
</dbReference>
<gene>
    <name evidence="2" type="primary">rlmJ_2</name>
    <name evidence="1" type="synonym">rlmJ</name>
    <name evidence="2" type="ORF">CI1B_26280</name>
</gene>
<dbReference type="PANTHER" id="PTHR37426:SF1">
    <property type="entry name" value="RIBOSOMAL RNA LARGE SUBUNIT METHYLTRANSFERASE J"/>
    <property type="match status" value="1"/>
</dbReference>
<comment type="function">
    <text evidence="1">Specifically methylates the adenine in position 2030 of 23S rRNA.</text>
</comment>
<dbReference type="Pfam" id="PF04378">
    <property type="entry name" value="RsmJ"/>
    <property type="match status" value="1"/>
</dbReference>
<feature type="binding site" evidence="1">
    <location>
        <position position="41"/>
    </location>
    <ligand>
        <name>S-adenosyl-L-methionine</name>
        <dbReference type="ChEBI" id="CHEBI:59789"/>
    </ligand>
</feature>
<dbReference type="GO" id="GO:0070475">
    <property type="term" value="P:rRNA base methylation"/>
    <property type="evidence" value="ECO:0007669"/>
    <property type="project" value="UniProtKB-UniRule"/>
</dbReference>
<dbReference type="EMBL" id="CAADFC020000009">
    <property type="protein sequence ID" value="VIO69341.1"/>
    <property type="molecule type" value="Genomic_DNA"/>
</dbReference>
<evidence type="ECO:0000256" key="1">
    <source>
        <dbReference type="HAMAP-Rule" id="MF_00934"/>
    </source>
</evidence>
<keyword evidence="1" id="KW-0949">S-adenosyl-L-methionine</keyword>
<dbReference type="GO" id="GO:0003723">
    <property type="term" value="F:RNA binding"/>
    <property type="evidence" value="ECO:0007669"/>
    <property type="project" value="UniProtKB-UniRule"/>
</dbReference>
<keyword evidence="1" id="KW-0698">rRNA processing</keyword>
<dbReference type="AlphaFoldDB" id="A0A508T5C5"/>
<organism evidence="2 3">
    <name type="scientific">Bradyrhizobium ivorense</name>
    <dbReference type="NCBI Taxonomy" id="2511166"/>
    <lineage>
        <taxon>Bacteria</taxon>
        <taxon>Pseudomonadati</taxon>
        <taxon>Pseudomonadota</taxon>
        <taxon>Alphaproteobacteria</taxon>
        <taxon>Hyphomicrobiales</taxon>
        <taxon>Nitrobacteraceae</taxon>
        <taxon>Bradyrhizobium</taxon>
    </lineage>
</organism>
<feature type="site" description="Interaction with substrate rRNA" evidence="1">
    <location>
        <position position="3"/>
    </location>
</feature>
<name>A0A508T5C5_9BRAD</name>